<evidence type="ECO:0000256" key="5">
    <source>
        <dbReference type="PROSITE-ProRule" id="PRU00703"/>
    </source>
</evidence>
<dbReference type="CDD" id="cd04601">
    <property type="entry name" value="CBS_pair_IMPDH"/>
    <property type="match status" value="1"/>
</dbReference>
<protein>
    <submittedName>
        <fullName evidence="7">IMP dehydrogenase</fullName>
        <ecNumber evidence="7">1.1.1.205</ecNumber>
    </submittedName>
</protein>
<dbReference type="GO" id="GO:0003938">
    <property type="term" value="F:IMP dehydrogenase activity"/>
    <property type="evidence" value="ECO:0007669"/>
    <property type="project" value="UniProtKB-EC"/>
</dbReference>
<dbReference type="SMART" id="SM01240">
    <property type="entry name" value="IMPDH"/>
    <property type="match status" value="1"/>
</dbReference>
<accession>A0A921KL16</accession>
<dbReference type="InterPro" id="IPR013785">
    <property type="entry name" value="Aldolase_TIM"/>
</dbReference>
<dbReference type="PANTHER" id="PTHR11911">
    <property type="entry name" value="INOSINE-5-MONOPHOSPHATE DEHYDROGENASE RELATED"/>
    <property type="match status" value="1"/>
</dbReference>
<keyword evidence="3 7" id="KW-0560">Oxidoreductase</keyword>
<evidence type="ECO:0000259" key="6">
    <source>
        <dbReference type="PROSITE" id="PS51371"/>
    </source>
</evidence>
<organism evidence="7 8">
    <name type="scientific">Thermophilibacter provencensis</name>
    <dbReference type="NCBI Taxonomy" id="1852386"/>
    <lineage>
        <taxon>Bacteria</taxon>
        <taxon>Bacillati</taxon>
        <taxon>Actinomycetota</taxon>
        <taxon>Coriobacteriia</taxon>
        <taxon>Coriobacteriales</taxon>
        <taxon>Atopobiaceae</taxon>
        <taxon>Thermophilibacter</taxon>
    </lineage>
</organism>
<dbReference type="GO" id="GO:0006183">
    <property type="term" value="P:GTP biosynthetic process"/>
    <property type="evidence" value="ECO:0007669"/>
    <property type="project" value="TreeGrafter"/>
</dbReference>
<dbReference type="SUPFAM" id="SSF54631">
    <property type="entry name" value="CBS-domain pair"/>
    <property type="match status" value="1"/>
</dbReference>
<evidence type="ECO:0000256" key="1">
    <source>
        <dbReference type="ARBA" id="ARBA00005502"/>
    </source>
</evidence>
<dbReference type="InterPro" id="IPR005990">
    <property type="entry name" value="IMP_DH"/>
</dbReference>
<proteinExistence type="inferred from homology"/>
<keyword evidence="4 5" id="KW-0129">CBS domain</keyword>
<dbReference type="Proteomes" id="UP000697330">
    <property type="component" value="Unassembled WGS sequence"/>
</dbReference>
<evidence type="ECO:0000256" key="2">
    <source>
        <dbReference type="ARBA" id="ARBA00022723"/>
    </source>
</evidence>
<dbReference type="SUPFAM" id="SSF51412">
    <property type="entry name" value="Inosine monophosphate dehydrogenase (IMPDH)"/>
    <property type="match status" value="1"/>
</dbReference>
<gene>
    <name evidence="7" type="ORF">K8U72_03630</name>
</gene>
<dbReference type="PANTHER" id="PTHR11911:SF111">
    <property type="entry name" value="INOSINE-5'-MONOPHOSPHATE DEHYDROGENASE"/>
    <property type="match status" value="1"/>
</dbReference>
<comment type="caution">
    <text evidence="7">The sequence shown here is derived from an EMBL/GenBank/DDBJ whole genome shotgun (WGS) entry which is preliminary data.</text>
</comment>
<name>A0A921KL16_9ACTN</name>
<evidence type="ECO:0000313" key="8">
    <source>
        <dbReference type="Proteomes" id="UP000697330"/>
    </source>
</evidence>
<dbReference type="Pfam" id="PF00478">
    <property type="entry name" value="IMPDH"/>
    <property type="match status" value="1"/>
</dbReference>
<dbReference type="AlphaFoldDB" id="A0A921KL16"/>
<evidence type="ECO:0000256" key="3">
    <source>
        <dbReference type="ARBA" id="ARBA00023002"/>
    </source>
</evidence>
<dbReference type="GO" id="GO:0046872">
    <property type="term" value="F:metal ion binding"/>
    <property type="evidence" value="ECO:0007669"/>
    <property type="project" value="UniProtKB-KW"/>
</dbReference>
<feature type="domain" description="CBS" evidence="6">
    <location>
        <begin position="103"/>
        <end position="163"/>
    </location>
</feature>
<dbReference type="InterPro" id="IPR001093">
    <property type="entry name" value="IMP_DH_GMPRt"/>
</dbReference>
<comment type="similarity">
    <text evidence="1">Belongs to the IMPDH/GMPR family.</text>
</comment>
<dbReference type="InterPro" id="IPR000644">
    <property type="entry name" value="CBS_dom"/>
</dbReference>
<sequence length="197" mass="21507">MATFFEGESHTFSEYLLVPGYSSAENIPANVSLKTPLVKFRRGEEPAISLNIPMVSAIMQSVSGVDMGVALAMEGGMAFIYGNQTPESEAAMVKAVKDFKAGFVQSDSTLTPAMTMEQVMDLKARTGHSTMPVTDDGTPRGKLLGIVTSRDYRPTRDDHSMKVAEFMTPREKLIVGDKDITLKSANDVIWEHKLNAL</sequence>
<reference evidence="7" key="1">
    <citation type="journal article" date="2021" name="PeerJ">
        <title>Extensive microbial diversity within the chicken gut microbiome revealed by metagenomics and culture.</title>
        <authorList>
            <person name="Gilroy R."/>
            <person name="Ravi A."/>
            <person name="Getino M."/>
            <person name="Pursley I."/>
            <person name="Horton D.L."/>
            <person name="Alikhan N.F."/>
            <person name="Baker D."/>
            <person name="Gharbi K."/>
            <person name="Hall N."/>
            <person name="Watson M."/>
            <person name="Adriaenssens E.M."/>
            <person name="Foster-Nyarko E."/>
            <person name="Jarju S."/>
            <person name="Secka A."/>
            <person name="Antonio M."/>
            <person name="Oren A."/>
            <person name="Chaudhuri R.R."/>
            <person name="La Ragione R."/>
            <person name="Hildebrand F."/>
            <person name="Pallen M.J."/>
        </authorList>
    </citation>
    <scope>NUCLEOTIDE SEQUENCE</scope>
    <source>
        <strain evidence="7">CHK124-7917</strain>
    </source>
</reference>
<feature type="non-terminal residue" evidence="7">
    <location>
        <position position="197"/>
    </location>
</feature>
<dbReference type="EC" id="1.1.1.205" evidence="7"/>
<dbReference type="RefSeq" id="WP_274958800.1">
    <property type="nucleotide sequence ID" value="NZ_DYWQ01000055.1"/>
</dbReference>
<evidence type="ECO:0000313" key="7">
    <source>
        <dbReference type="EMBL" id="HJF44858.1"/>
    </source>
</evidence>
<dbReference type="Gene3D" id="3.20.20.70">
    <property type="entry name" value="Aldolase class I"/>
    <property type="match status" value="1"/>
</dbReference>
<dbReference type="EMBL" id="DYWQ01000055">
    <property type="protein sequence ID" value="HJF44858.1"/>
    <property type="molecule type" value="Genomic_DNA"/>
</dbReference>
<dbReference type="InterPro" id="IPR046342">
    <property type="entry name" value="CBS_dom_sf"/>
</dbReference>
<dbReference type="FunFam" id="3.20.20.70:FF:000424">
    <property type="entry name" value="Inosine-5'-monophosphate dehydrogenase 2"/>
    <property type="match status" value="1"/>
</dbReference>
<dbReference type="PROSITE" id="PS51371">
    <property type="entry name" value="CBS"/>
    <property type="match status" value="1"/>
</dbReference>
<reference evidence="7" key="2">
    <citation type="submission" date="2021-09" db="EMBL/GenBank/DDBJ databases">
        <authorList>
            <person name="Gilroy R."/>
        </authorList>
    </citation>
    <scope>NUCLEOTIDE SEQUENCE</scope>
    <source>
        <strain evidence="7">CHK124-7917</strain>
    </source>
</reference>
<evidence type="ECO:0000256" key="4">
    <source>
        <dbReference type="ARBA" id="ARBA00023122"/>
    </source>
</evidence>
<keyword evidence="2" id="KW-0479">Metal-binding</keyword>